<feature type="region of interest" description="Disordered" evidence="2">
    <location>
        <begin position="1368"/>
        <end position="1463"/>
    </location>
</feature>
<feature type="coiled-coil region" evidence="1">
    <location>
        <begin position="955"/>
        <end position="1015"/>
    </location>
</feature>
<feature type="region of interest" description="Disordered" evidence="2">
    <location>
        <begin position="1224"/>
        <end position="1302"/>
    </location>
</feature>
<dbReference type="NCBIfam" id="TIGR01760">
    <property type="entry name" value="tape_meas_TP901"/>
    <property type="match status" value="1"/>
</dbReference>
<evidence type="ECO:0000313" key="4">
    <source>
        <dbReference type="EMBL" id="ABK67211.1"/>
    </source>
</evidence>
<dbReference type="Pfam" id="PF10145">
    <property type="entry name" value="PhageMin_Tail"/>
    <property type="match status" value="1"/>
</dbReference>
<feature type="compositionally biased region" description="Basic residues" evidence="2">
    <location>
        <begin position="1628"/>
        <end position="1637"/>
    </location>
</feature>
<dbReference type="KEGG" id="mav:MAV_0800"/>
<feature type="compositionally biased region" description="Gly residues" evidence="2">
    <location>
        <begin position="1143"/>
        <end position="1156"/>
    </location>
</feature>
<feature type="compositionally biased region" description="Pro residues" evidence="2">
    <location>
        <begin position="1191"/>
        <end position="1206"/>
    </location>
</feature>
<feature type="region of interest" description="Disordered" evidence="2">
    <location>
        <begin position="1189"/>
        <end position="1209"/>
    </location>
</feature>
<dbReference type="RefSeq" id="WP_011723767.1">
    <property type="nucleotide sequence ID" value="NC_008595.1"/>
</dbReference>
<evidence type="ECO:0000256" key="1">
    <source>
        <dbReference type="SAM" id="Coils"/>
    </source>
</evidence>
<keyword evidence="1" id="KW-0175">Coiled coil</keyword>
<feature type="region of interest" description="Disordered" evidence="2">
    <location>
        <begin position="1130"/>
        <end position="1169"/>
    </location>
</feature>
<proteinExistence type="predicted"/>
<feature type="compositionally biased region" description="Low complexity" evidence="2">
    <location>
        <begin position="1389"/>
        <end position="1409"/>
    </location>
</feature>
<gene>
    <name evidence="4" type="ordered locus">MAV_0800</name>
</gene>
<feature type="compositionally biased region" description="Pro residues" evidence="2">
    <location>
        <begin position="1265"/>
        <end position="1277"/>
    </location>
</feature>
<feature type="compositionally biased region" description="Polar residues" evidence="2">
    <location>
        <begin position="1437"/>
        <end position="1446"/>
    </location>
</feature>
<name>A0A0H2ZX66_MYCA1</name>
<dbReference type="Proteomes" id="UP000001574">
    <property type="component" value="Chromosome"/>
</dbReference>
<feature type="region of interest" description="Disordered" evidence="2">
    <location>
        <begin position="1614"/>
        <end position="1659"/>
    </location>
</feature>
<reference evidence="4 5" key="1">
    <citation type="submission" date="2006-10" db="EMBL/GenBank/DDBJ databases">
        <authorList>
            <person name="Fleischmann R.D."/>
            <person name="Dodson R.J."/>
            <person name="Haft D.H."/>
            <person name="Merkel J.S."/>
            <person name="Nelson W.C."/>
            <person name="Fraser C.M."/>
        </authorList>
    </citation>
    <scope>NUCLEOTIDE SEQUENCE [LARGE SCALE GENOMIC DNA]</scope>
    <source>
        <strain evidence="4 5">104</strain>
    </source>
</reference>
<dbReference type="InterPro" id="IPR010090">
    <property type="entry name" value="Phage_tape_meas"/>
</dbReference>
<organism evidence="4 5">
    <name type="scientific">Mycobacterium avium (strain 104)</name>
    <dbReference type="NCBI Taxonomy" id="243243"/>
    <lineage>
        <taxon>Bacteria</taxon>
        <taxon>Bacillati</taxon>
        <taxon>Actinomycetota</taxon>
        <taxon>Actinomycetes</taxon>
        <taxon>Mycobacteriales</taxon>
        <taxon>Mycobacteriaceae</taxon>
        <taxon>Mycobacterium</taxon>
        <taxon>Mycobacterium avium complex (MAC)</taxon>
    </lineage>
</organism>
<feature type="domain" description="Phage tail tape measure protein" evidence="3">
    <location>
        <begin position="192"/>
        <end position="374"/>
    </location>
</feature>
<evidence type="ECO:0000259" key="3">
    <source>
        <dbReference type="Pfam" id="PF10145"/>
    </source>
</evidence>
<accession>A0A0H2ZX66</accession>
<sequence length="1659" mass="170013">MATSRALVDHFARVGNDISHGLGGSLSKAFAAVDGTAARRELLALQQEWRRAADVEADAAARMIRDQRRLAEATVKYGDDSSRTAAAQAMLARSQRDHIDAMIAAEAAHGRLAKAGNETADSVSRLQKLGANPIFNAAGIGSVAGVGIAMDLTTRKAGDLEQQLMKLHAAAGETGEMIGGQFSGNLKTISDGVLQMSGKVGYTTTELMNAMYTIEKAGFRGADALKVLDAAAQGAGSEQADLMEVVNGLTTSMTDFNVKPEQAARLMSQMVTAVGSAKTSFQDFAGALHSVEPVAAAAHLKLEDVWGTLAQLTQSGTSPEQATENMRNAINAFTGQSQPARDAMAQFGINADEVSQKLSERGLAGTMQYLFDTVQSKLLPGMKLNQGELFKSSQAAADLDEMITQMSPHAAQLATALKNNEITVKDYTKAARDSVAEDRAKLMEFAQLNDKVDGYSKALRTGRDTIETLGKAMRDMTGTVAGQSVALQVSGDHAQETNDRIKAIATTYTEADGTVKGFHESQDTLNAKMRDAHAAFGAAEAEIGSAFVPVMTEVAKDAKWVGDELAKHPGIAHGVITALEGLGGAWLTFKAIDIVGTILRPIASGLGTIIAQEEGAEVATSRLSTALSGLKAAGILGIGAQLGGQWAQDHTDPNSFLHSASVVGTDTATGAALGAAAGSIIPGVGTAIGAGVGAAGGFAVGLYNQLTSHAEGGPLHAPGPKGHDSALFWGADGEHVLTHQEVQKMGGHSEVYKFRSDLMNGRIVLGRAGGGALGYGGMAPDVAVASSLAGTPYSQGARDDCSGMVGRVILGAMGLPATNLPTTKNMGQWLAALGFQPGIGGPGSISVGWYDHGPNPNDGHAAMTLSNGENAEAGGSHGNFVIGAGAAGAASSQFDQHMFLPTLYGEGAATGMPGFAAGMGAGGFGGMGGGIPPGATPGTGPGGQPGYYTANPQRVAAAEERLRHLDAEIDNAEKRRSELKATAKQSERDRLDEEIRHLKAERTQEQQRLAEAERGTFHAMHGRRGAGGGENPFLPVPLADRFGLSKGLPGLAEWTVGFLEDLVLGPLETAAWAAIGQAPPGAGGAGGGFGGLGVPGGLGAARFGFPNPAPLAAPPGAPGADDAAAAGLDTARGNTIGPTPSSGGAGAGAGASGGGAPSAPADLNGPLTADQIAKLPPDQQLRLLRNAFAHPAPPAPAPAPAAPRPQPDADMLPAEVRAWAQQHGMIGPDGNYSGPALPNLGPKSVAPPVKMQPDLSRLGGNTKGPQPPGPPSAPPTPWTESTRGQSWLHDPNAPSWDTGLNLPKLGNQARQFFDLRQPGYFATGGPSGTDTIPAWLSPHEYVEPSEAVDKYGPGFMDAIRQGRIDPTSVRYYAPGGEVTDQPEPPPQQQAPAQQPQNMVKAPGAPGGPAIEPPPGAPKPGDNASIHEPTGPGAVSPGSKQGLSDTATPGADVQQPGTGQGALPGIGFSGGIIGGLEGAATQAAAMGADMGTFGGAGGAVSSAMNIGFQELNRAAAYGAQDVGIGVEGLLEALIPNSDATGADWSKTIPGRLLMGVTGVRPAGQQNTAGQTQQPFASNASSDQYANVGNTQPQAPIQIMGPVHVQANDPKQLHETSIRRWPSTTQPARSARRGAHRRHTQGEHVAERHHHPLRCRPARRR</sequence>
<protein>
    <submittedName>
        <fullName evidence="4">Phage tail tape measure protein, family protein, core region</fullName>
    </submittedName>
</protein>
<evidence type="ECO:0000256" key="2">
    <source>
        <dbReference type="SAM" id="MobiDB-lite"/>
    </source>
</evidence>
<feature type="compositionally biased region" description="Basic residues" evidence="2">
    <location>
        <begin position="1645"/>
        <end position="1659"/>
    </location>
</feature>
<dbReference type="HOGENOM" id="CLU_003440_0_0_11"/>
<dbReference type="EMBL" id="CP000479">
    <property type="protein sequence ID" value="ABK67211.1"/>
    <property type="molecule type" value="Genomic_DNA"/>
</dbReference>
<evidence type="ECO:0000313" key="5">
    <source>
        <dbReference type="Proteomes" id="UP000001574"/>
    </source>
</evidence>